<dbReference type="EMBL" id="CAJNRG010001609">
    <property type="protein sequence ID" value="CAF2034875.1"/>
    <property type="molecule type" value="Genomic_DNA"/>
</dbReference>
<dbReference type="Proteomes" id="UP000663824">
    <property type="component" value="Unassembled WGS sequence"/>
</dbReference>
<dbReference type="Proteomes" id="UP000663834">
    <property type="component" value="Unassembled WGS sequence"/>
</dbReference>
<feature type="transmembrane region" description="Helical" evidence="7">
    <location>
        <begin position="204"/>
        <end position="224"/>
    </location>
</feature>
<feature type="transmembrane region" description="Helical" evidence="7">
    <location>
        <begin position="157"/>
        <end position="183"/>
    </location>
</feature>
<dbReference type="InterPro" id="IPR017452">
    <property type="entry name" value="GPCR_Rhodpsn_7TM"/>
</dbReference>
<dbReference type="EMBL" id="CAJNRE010010038">
    <property type="protein sequence ID" value="CAF2087556.1"/>
    <property type="molecule type" value="Genomic_DNA"/>
</dbReference>
<reference evidence="12" key="1">
    <citation type="submission" date="2021-02" db="EMBL/GenBank/DDBJ databases">
        <authorList>
            <person name="Nowell W R."/>
        </authorList>
    </citation>
    <scope>NUCLEOTIDE SEQUENCE</scope>
</reference>
<keyword evidence="5" id="KW-0807">Transducer</keyword>
<feature type="region of interest" description="Disordered" evidence="6">
    <location>
        <begin position="404"/>
        <end position="430"/>
    </location>
</feature>
<evidence type="ECO:0000256" key="4">
    <source>
        <dbReference type="ARBA" id="ARBA00023136"/>
    </source>
</evidence>
<dbReference type="Proteomes" id="UP000663855">
    <property type="component" value="Unassembled WGS sequence"/>
</dbReference>
<dbReference type="OrthoDB" id="9990906at2759"/>
<organism evidence="12 16">
    <name type="scientific">Rotaria magnacalcarata</name>
    <dbReference type="NCBI Taxonomy" id="392030"/>
    <lineage>
        <taxon>Eukaryota</taxon>
        <taxon>Metazoa</taxon>
        <taxon>Spiralia</taxon>
        <taxon>Gnathifera</taxon>
        <taxon>Rotifera</taxon>
        <taxon>Eurotatoria</taxon>
        <taxon>Bdelloidea</taxon>
        <taxon>Philodinida</taxon>
        <taxon>Philodinidae</taxon>
        <taxon>Rotaria</taxon>
    </lineage>
</organism>
<dbReference type="EMBL" id="CAJNRF010006377">
    <property type="protein sequence ID" value="CAF2080524.1"/>
    <property type="molecule type" value="Genomic_DNA"/>
</dbReference>
<proteinExistence type="inferred from homology"/>
<feature type="transmembrane region" description="Helical" evidence="7">
    <location>
        <begin position="297"/>
        <end position="318"/>
    </location>
</feature>
<dbReference type="EMBL" id="CAJNOW010015572">
    <property type="protein sequence ID" value="CAF1642997.1"/>
    <property type="molecule type" value="Genomic_DNA"/>
</dbReference>
<dbReference type="GO" id="GO:0016020">
    <property type="term" value="C:membrane"/>
    <property type="evidence" value="ECO:0007669"/>
    <property type="project" value="UniProtKB-SubCell"/>
</dbReference>
<sequence>MVQNNASSSYQLNGFNQSGSVVAMLNDSLIRIEITEFIQKVNFWITIMEIVMVICGILGNGLALIVINRRSLRDTSSSVFITYLAIFDILVLAVHITNLAISHYMQSYILHCFFAYLTDLVTFCSVWIMVIMTLERCVAVHSPFLAKRFCTTERARYSIYVLIVLSIILFSSTFPTVFIVDRIQQKCMVRPRYQKIIRIIKPTIFYFVPDILLLANIFVIYELFMAKRQRTKTSMNPDNAIHRLNATSFNRKQQQLTVMLVTVSLSFYFFTTPAIIDYIRQMNPPKHHDVKRLKSRFLLTNLSVLWLQMSSATNFLFYCLTGSKFRAVCLDTFSDIYDFLEIKSNNQEVRLRRRRKRQTKYGTCLSSNINQDHRNQLGNGRNRRQSTSMTQTCVFQLNDLSKQPSNETMASTQLNSRRPSKVSFNVDEVE</sequence>
<keyword evidence="5" id="KW-0675">Receptor</keyword>
<dbReference type="PANTHER" id="PTHR46641">
    <property type="entry name" value="FMRFAMIDE RECEPTOR-RELATED"/>
    <property type="match status" value="1"/>
</dbReference>
<comment type="subcellular location">
    <subcellularLocation>
        <location evidence="1">Membrane</location>
    </subcellularLocation>
</comment>
<dbReference type="PROSITE" id="PS00237">
    <property type="entry name" value="G_PROTEIN_RECEP_F1_1"/>
    <property type="match status" value="1"/>
</dbReference>
<keyword evidence="2 5" id="KW-0812">Transmembrane</keyword>
<keyword evidence="3 7" id="KW-1133">Transmembrane helix</keyword>
<dbReference type="InterPro" id="IPR000276">
    <property type="entry name" value="GPCR_Rhodpsn"/>
</dbReference>
<evidence type="ECO:0000256" key="3">
    <source>
        <dbReference type="ARBA" id="ARBA00022989"/>
    </source>
</evidence>
<evidence type="ECO:0000313" key="13">
    <source>
        <dbReference type="EMBL" id="CAF2087556.1"/>
    </source>
</evidence>
<feature type="transmembrane region" description="Helical" evidence="7">
    <location>
        <begin position="41"/>
        <end position="67"/>
    </location>
</feature>
<dbReference type="Proteomes" id="UP000663842">
    <property type="component" value="Unassembled WGS sequence"/>
</dbReference>
<evidence type="ECO:0000313" key="10">
    <source>
        <dbReference type="EMBL" id="CAF1642997.1"/>
    </source>
</evidence>
<protein>
    <recommendedName>
        <fullName evidence="8">G-protein coupled receptors family 1 profile domain-containing protein</fullName>
    </recommendedName>
</protein>
<evidence type="ECO:0000313" key="17">
    <source>
        <dbReference type="Proteomes" id="UP000663866"/>
    </source>
</evidence>
<evidence type="ECO:0000313" key="14">
    <source>
        <dbReference type="EMBL" id="CAF3806756.1"/>
    </source>
</evidence>
<accession>A0A816RVW9</accession>
<dbReference type="SUPFAM" id="SSF81321">
    <property type="entry name" value="Family A G protein-coupled receptor-like"/>
    <property type="match status" value="1"/>
</dbReference>
<keyword evidence="5" id="KW-0297">G-protein coupled receptor</keyword>
<dbReference type="PANTHER" id="PTHR46641:SF2">
    <property type="entry name" value="FMRFAMIDE RECEPTOR"/>
    <property type="match status" value="1"/>
</dbReference>
<dbReference type="Proteomes" id="UP000663887">
    <property type="component" value="Unassembled WGS sequence"/>
</dbReference>
<feature type="transmembrane region" description="Helical" evidence="7">
    <location>
        <begin position="256"/>
        <end position="276"/>
    </location>
</feature>
<evidence type="ECO:0000313" key="9">
    <source>
        <dbReference type="EMBL" id="CAF1555549.1"/>
    </source>
</evidence>
<dbReference type="EMBL" id="CAJOBF010002922">
    <property type="protein sequence ID" value="CAF4063949.1"/>
    <property type="molecule type" value="Genomic_DNA"/>
</dbReference>
<evidence type="ECO:0000256" key="6">
    <source>
        <dbReference type="SAM" id="MobiDB-lite"/>
    </source>
</evidence>
<evidence type="ECO:0000313" key="12">
    <source>
        <dbReference type="EMBL" id="CAF2080524.1"/>
    </source>
</evidence>
<comment type="caution">
    <text evidence="12">The sequence shown here is derived from an EMBL/GenBank/DDBJ whole genome shotgun (WGS) entry which is preliminary data.</text>
</comment>
<dbReference type="Pfam" id="PF00001">
    <property type="entry name" value="7tm_1"/>
    <property type="match status" value="1"/>
</dbReference>
<gene>
    <name evidence="9" type="ORF">CJN711_LOCUS30746</name>
    <name evidence="10" type="ORF">KQP761_LOCUS28418</name>
    <name evidence="13" type="ORF">MBJ925_LOCUS19756</name>
    <name evidence="14" type="ORF">OVN521_LOCUS4202</name>
    <name evidence="15" type="ORF">UXM345_LOCUS20008</name>
    <name evidence="12" type="ORF">WKI299_LOCUS16131</name>
    <name evidence="11" type="ORF">XDN619_LOCUS5732</name>
</gene>
<keyword evidence="4 7" id="KW-0472">Membrane</keyword>
<evidence type="ECO:0000256" key="2">
    <source>
        <dbReference type="ARBA" id="ARBA00022692"/>
    </source>
</evidence>
<dbReference type="InterPro" id="IPR052954">
    <property type="entry name" value="GPCR-Ligand_Int"/>
</dbReference>
<evidence type="ECO:0000313" key="11">
    <source>
        <dbReference type="EMBL" id="CAF2034875.1"/>
    </source>
</evidence>
<evidence type="ECO:0000313" key="16">
    <source>
        <dbReference type="Proteomes" id="UP000663856"/>
    </source>
</evidence>
<dbReference type="EMBL" id="CAJOBG010000384">
    <property type="protein sequence ID" value="CAF3806756.1"/>
    <property type="molecule type" value="Genomic_DNA"/>
</dbReference>
<dbReference type="Proteomes" id="UP000663866">
    <property type="component" value="Unassembled WGS sequence"/>
</dbReference>
<evidence type="ECO:0000256" key="7">
    <source>
        <dbReference type="SAM" id="Phobius"/>
    </source>
</evidence>
<dbReference type="Proteomes" id="UP000663856">
    <property type="component" value="Unassembled WGS sequence"/>
</dbReference>
<evidence type="ECO:0000259" key="8">
    <source>
        <dbReference type="PROSITE" id="PS50262"/>
    </source>
</evidence>
<comment type="similarity">
    <text evidence="5">Belongs to the G-protein coupled receptor 1 family.</text>
</comment>
<feature type="transmembrane region" description="Helical" evidence="7">
    <location>
        <begin position="113"/>
        <end position="134"/>
    </location>
</feature>
<dbReference type="AlphaFoldDB" id="A0A816RVW9"/>
<evidence type="ECO:0000313" key="15">
    <source>
        <dbReference type="EMBL" id="CAF4063949.1"/>
    </source>
</evidence>
<name>A0A816RVW9_9BILA</name>
<dbReference type="CDD" id="cd14978">
    <property type="entry name" value="7tmA_FMRFamide_R-like"/>
    <property type="match status" value="1"/>
</dbReference>
<dbReference type="Gene3D" id="1.20.1070.10">
    <property type="entry name" value="Rhodopsin 7-helix transmembrane proteins"/>
    <property type="match status" value="1"/>
</dbReference>
<evidence type="ECO:0000256" key="5">
    <source>
        <dbReference type="RuleBase" id="RU000688"/>
    </source>
</evidence>
<dbReference type="GO" id="GO:0004930">
    <property type="term" value="F:G protein-coupled receptor activity"/>
    <property type="evidence" value="ECO:0007669"/>
    <property type="project" value="UniProtKB-KW"/>
</dbReference>
<dbReference type="PRINTS" id="PR00237">
    <property type="entry name" value="GPCRRHODOPSN"/>
</dbReference>
<feature type="transmembrane region" description="Helical" evidence="7">
    <location>
        <begin position="79"/>
        <end position="101"/>
    </location>
</feature>
<feature type="compositionally biased region" description="Polar residues" evidence="6">
    <location>
        <begin position="404"/>
        <end position="417"/>
    </location>
</feature>
<evidence type="ECO:0000256" key="1">
    <source>
        <dbReference type="ARBA" id="ARBA00004370"/>
    </source>
</evidence>
<dbReference type="PROSITE" id="PS50262">
    <property type="entry name" value="G_PROTEIN_RECEP_F1_2"/>
    <property type="match status" value="1"/>
</dbReference>
<feature type="domain" description="G-protein coupled receptors family 1 profile" evidence="8">
    <location>
        <begin position="59"/>
        <end position="318"/>
    </location>
</feature>
<dbReference type="EMBL" id="CAJNOV010014569">
    <property type="protein sequence ID" value="CAF1555549.1"/>
    <property type="molecule type" value="Genomic_DNA"/>
</dbReference>
<keyword evidence="17" id="KW-1185">Reference proteome</keyword>